<dbReference type="PANTHER" id="PTHR33059">
    <property type="entry name" value="FCS-LIKE ZINC FINGER 5"/>
    <property type="match status" value="1"/>
</dbReference>
<dbReference type="PROSITE" id="PS51795">
    <property type="entry name" value="ZF_FLZ"/>
    <property type="match status" value="1"/>
</dbReference>
<evidence type="ECO:0000256" key="7">
    <source>
        <dbReference type="SAM" id="MobiDB-lite"/>
    </source>
</evidence>
<dbReference type="EMBL" id="JACGWN010000009">
    <property type="protein sequence ID" value="KAL0434040.1"/>
    <property type="molecule type" value="Genomic_DNA"/>
</dbReference>
<feature type="domain" description="FLZ-type" evidence="8">
    <location>
        <begin position="64"/>
        <end position="108"/>
    </location>
</feature>
<evidence type="ECO:0000256" key="6">
    <source>
        <dbReference type="PROSITE-ProRule" id="PRU01131"/>
    </source>
</evidence>
<dbReference type="PANTHER" id="PTHR33059:SF84">
    <property type="entry name" value="FCS-LIKE ZINC FINGER 15"/>
    <property type="match status" value="1"/>
</dbReference>
<keyword evidence="3" id="KW-0963">Cytoplasm</keyword>
<feature type="region of interest" description="Disordered" evidence="7">
    <location>
        <begin position="131"/>
        <end position="156"/>
    </location>
</feature>
<name>A0AAW2W181_9LAMI</name>
<comment type="similarity">
    <text evidence="2">Belongs to the FLZ family.</text>
</comment>
<sequence length="163" mass="17927">MHEMVGLSVILENYRDQSAKKAPQLVMSSSSSSRKGSMMIKLPAAAPSSPGFARRKSMCSSSEGFLDHCFLCKQKLLPTKDIYMYRGDRGFCSVECRCRQMFMDEEEAHTTTAKSGCTTTEYNCSLTAMKPPPQLPTTTTTTTSSRSGKGPRNSFSTLATFCI</sequence>
<evidence type="ECO:0000256" key="4">
    <source>
        <dbReference type="ARBA" id="ARBA00022723"/>
    </source>
</evidence>
<keyword evidence="5" id="KW-0862">Zinc</keyword>
<accession>A0AAW2W181</accession>
<feature type="zinc finger region" description="FLZ-type" evidence="6">
    <location>
        <begin position="64"/>
        <end position="108"/>
    </location>
</feature>
<proteinExistence type="inferred from homology"/>
<evidence type="ECO:0000256" key="5">
    <source>
        <dbReference type="ARBA" id="ARBA00022771"/>
    </source>
</evidence>
<dbReference type="Pfam" id="PF04570">
    <property type="entry name" value="zf-FLZ"/>
    <property type="match status" value="1"/>
</dbReference>
<dbReference type="AlphaFoldDB" id="A0AAW2W181"/>
<organism evidence="9">
    <name type="scientific">Sesamum latifolium</name>
    <dbReference type="NCBI Taxonomy" id="2727402"/>
    <lineage>
        <taxon>Eukaryota</taxon>
        <taxon>Viridiplantae</taxon>
        <taxon>Streptophyta</taxon>
        <taxon>Embryophyta</taxon>
        <taxon>Tracheophyta</taxon>
        <taxon>Spermatophyta</taxon>
        <taxon>Magnoliopsida</taxon>
        <taxon>eudicotyledons</taxon>
        <taxon>Gunneridae</taxon>
        <taxon>Pentapetalae</taxon>
        <taxon>asterids</taxon>
        <taxon>lamiids</taxon>
        <taxon>Lamiales</taxon>
        <taxon>Pedaliaceae</taxon>
        <taxon>Sesamum</taxon>
    </lineage>
</organism>
<protein>
    <submittedName>
        <fullName evidence="9">FCS-Like Zinc finger 15</fullName>
    </submittedName>
</protein>
<evidence type="ECO:0000313" key="9">
    <source>
        <dbReference type="EMBL" id="KAL0434040.1"/>
    </source>
</evidence>
<evidence type="ECO:0000259" key="8">
    <source>
        <dbReference type="PROSITE" id="PS51795"/>
    </source>
</evidence>
<reference evidence="9" key="2">
    <citation type="journal article" date="2024" name="Plant">
        <title>Genomic evolution and insights into agronomic trait innovations of Sesamum species.</title>
        <authorList>
            <person name="Miao H."/>
            <person name="Wang L."/>
            <person name="Qu L."/>
            <person name="Liu H."/>
            <person name="Sun Y."/>
            <person name="Le M."/>
            <person name="Wang Q."/>
            <person name="Wei S."/>
            <person name="Zheng Y."/>
            <person name="Lin W."/>
            <person name="Duan Y."/>
            <person name="Cao H."/>
            <person name="Xiong S."/>
            <person name="Wang X."/>
            <person name="Wei L."/>
            <person name="Li C."/>
            <person name="Ma Q."/>
            <person name="Ju M."/>
            <person name="Zhao R."/>
            <person name="Li G."/>
            <person name="Mu C."/>
            <person name="Tian Q."/>
            <person name="Mei H."/>
            <person name="Zhang T."/>
            <person name="Gao T."/>
            <person name="Zhang H."/>
        </authorList>
    </citation>
    <scope>NUCLEOTIDE SEQUENCE</scope>
    <source>
        <strain evidence="9">KEN1</strain>
    </source>
</reference>
<dbReference type="InterPro" id="IPR007650">
    <property type="entry name" value="Zf-FLZ_dom"/>
</dbReference>
<comment type="caution">
    <text evidence="9">The sequence shown here is derived from an EMBL/GenBank/DDBJ whole genome shotgun (WGS) entry which is preliminary data.</text>
</comment>
<keyword evidence="5" id="KW-0863">Zinc-finger</keyword>
<dbReference type="GO" id="GO:0005737">
    <property type="term" value="C:cytoplasm"/>
    <property type="evidence" value="ECO:0007669"/>
    <property type="project" value="UniProtKB-SubCell"/>
</dbReference>
<reference evidence="9" key="1">
    <citation type="submission" date="2020-06" db="EMBL/GenBank/DDBJ databases">
        <authorList>
            <person name="Li T."/>
            <person name="Hu X."/>
            <person name="Zhang T."/>
            <person name="Song X."/>
            <person name="Zhang H."/>
            <person name="Dai N."/>
            <person name="Sheng W."/>
            <person name="Hou X."/>
            <person name="Wei L."/>
        </authorList>
    </citation>
    <scope>NUCLEOTIDE SEQUENCE</scope>
    <source>
        <strain evidence="9">KEN1</strain>
        <tissue evidence="9">Leaf</tissue>
    </source>
</reference>
<evidence type="ECO:0000256" key="2">
    <source>
        <dbReference type="ARBA" id="ARBA00009374"/>
    </source>
</evidence>
<evidence type="ECO:0000256" key="3">
    <source>
        <dbReference type="ARBA" id="ARBA00022490"/>
    </source>
</evidence>
<dbReference type="GO" id="GO:0008270">
    <property type="term" value="F:zinc ion binding"/>
    <property type="evidence" value="ECO:0007669"/>
    <property type="project" value="UniProtKB-KW"/>
</dbReference>
<keyword evidence="4" id="KW-0479">Metal-binding</keyword>
<gene>
    <name evidence="9" type="ORF">Slati_2738300</name>
</gene>
<comment type="subcellular location">
    <subcellularLocation>
        <location evidence="1">Cytoplasm</location>
    </subcellularLocation>
</comment>
<evidence type="ECO:0000256" key="1">
    <source>
        <dbReference type="ARBA" id="ARBA00004496"/>
    </source>
</evidence>